<comment type="similarity">
    <text evidence="2 10">Belongs to the glycosyl hydrolase 5 (cellulase A) family.</text>
</comment>
<evidence type="ECO:0000256" key="11">
    <source>
        <dbReference type="SAM" id="SignalP"/>
    </source>
</evidence>
<dbReference type="EC" id="3.2.1.58" evidence="9"/>
<evidence type="ECO:0000256" key="10">
    <source>
        <dbReference type="RuleBase" id="RU361153"/>
    </source>
</evidence>
<keyword evidence="7" id="KW-0961">Cell wall biogenesis/degradation</keyword>
<comment type="catalytic activity">
    <reaction evidence="8">
        <text>Successive hydrolysis of beta-D-glucose units from the non-reducing ends of (1-&gt;3)-beta-D-glucans, releasing alpha-glucose.</text>
        <dbReference type="EC" id="3.2.1.58"/>
    </reaction>
</comment>
<protein>
    <recommendedName>
        <fullName evidence="9">glucan 1,3-beta-glucosidase</fullName>
        <ecNumber evidence="9">3.2.1.58</ecNumber>
    </recommendedName>
</protein>
<keyword evidence="6 10" id="KW-0326">Glycosidase</keyword>
<dbReference type="InterPro" id="IPR018087">
    <property type="entry name" value="Glyco_hydro_5_CS"/>
</dbReference>
<dbReference type="PROSITE" id="PS00659">
    <property type="entry name" value="GLYCOSYL_HYDROL_F5"/>
    <property type="match status" value="1"/>
</dbReference>
<dbReference type="AlphaFoldDB" id="A0A061B5U2"/>
<evidence type="ECO:0000256" key="8">
    <source>
        <dbReference type="ARBA" id="ARBA00036824"/>
    </source>
</evidence>
<evidence type="ECO:0000256" key="7">
    <source>
        <dbReference type="ARBA" id="ARBA00023316"/>
    </source>
</evidence>
<dbReference type="PANTHER" id="PTHR31297:SF1">
    <property type="entry name" value="GLUCAN 1,3-BETA-GLUCOSIDASE I_II-RELATED"/>
    <property type="match status" value="1"/>
</dbReference>
<dbReference type="GO" id="GO:0071555">
    <property type="term" value="P:cell wall organization"/>
    <property type="evidence" value="ECO:0007669"/>
    <property type="project" value="UniProtKB-KW"/>
</dbReference>
<dbReference type="PhylomeDB" id="A0A061B5U2"/>
<dbReference type="GO" id="GO:0004338">
    <property type="term" value="F:glucan exo-1,3-beta-glucosidase activity"/>
    <property type="evidence" value="ECO:0007669"/>
    <property type="project" value="UniProtKB-EC"/>
</dbReference>
<evidence type="ECO:0000256" key="2">
    <source>
        <dbReference type="ARBA" id="ARBA00005641"/>
    </source>
</evidence>
<dbReference type="SUPFAM" id="SSF51445">
    <property type="entry name" value="(Trans)glycosidases"/>
    <property type="match status" value="1"/>
</dbReference>
<evidence type="ECO:0000256" key="1">
    <source>
        <dbReference type="ARBA" id="ARBA00004613"/>
    </source>
</evidence>
<feature type="domain" description="Glycoside hydrolase family 5" evidence="12">
    <location>
        <begin position="89"/>
        <end position="253"/>
    </location>
</feature>
<feature type="chain" id="PRO_5001599167" description="glucan 1,3-beta-glucosidase" evidence="11">
    <location>
        <begin position="20"/>
        <end position="420"/>
    </location>
</feature>
<dbReference type="FunFam" id="3.20.20.80:FF:000033">
    <property type="entry name" value="Glucan 1,3-beta-glucosidase A"/>
    <property type="match status" value="1"/>
</dbReference>
<evidence type="ECO:0000313" key="13">
    <source>
        <dbReference type="EMBL" id="CDR42395.1"/>
    </source>
</evidence>
<proteinExistence type="inferred from homology"/>
<organism evidence="13">
    <name type="scientific">Cyberlindnera fabianii</name>
    <name type="common">Yeast</name>
    <name type="synonym">Hansenula fabianii</name>
    <dbReference type="NCBI Taxonomy" id="36022"/>
    <lineage>
        <taxon>Eukaryota</taxon>
        <taxon>Fungi</taxon>
        <taxon>Dikarya</taxon>
        <taxon>Ascomycota</taxon>
        <taxon>Saccharomycotina</taxon>
        <taxon>Saccharomycetes</taxon>
        <taxon>Phaffomycetales</taxon>
        <taxon>Phaffomycetaceae</taxon>
        <taxon>Cyberlindnera</taxon>
    </lineage>
</organism>
<dbReference type="OrthoDB" id="62120at2759"/>
<comment type="subcellular location">
    <subcellularLocation>
        <location evidence="1">Secreted</location>
    </subcellularLocation>
</comment>
<dbReference type="Gene3D" id="3.20.20.80">
    <property type="entry name" value="Glycosidases"/>
    <property type="match status" value="1"/>
</dbReference>
<gene>
    <name evidence="13" type="ORF">CYFA0S_09e02652g</name>
</gene>
<accession>A0A061B5U2</accession>
<keyword evidence="4 11" id="KW-0732">Signal</keyword>
<feature type="signal peptide" evidence="11">
    <location>
        <begin position="1"/>
        <end position="19"/>
    </location>
</feature>
<dbReference type="GO" id="GO:0009986">
    <property type="term" value="C:cell surface"/>
    <property type="evidence" value="ECO:0007669"/>
    <property type="project" value="TreeGrafter"/>
</dbReference>
<dbReference type="GO" id="GO:0005576">
    <property type="term" value="C:extracellular region"/>
    <property type="evidence" value="ECO:0007669"/>
    <property type="project" value="UniProtKB-SubCell"/>
</dbReference>
<dbReference type="PANTHER" id="PTHR31297">
    <property type="entry name" value="GLUCAN ENDO-1,6-BETA-GLUCOSIDASE B"/>
    <property type="match status" value="1"/>
</dbReference>
<evidence type="ECO:0000256" key="3">
    <source>
        <dbReference type="ARBA" id="ARBA00022525"/>
    </source>
</evidence>
<dbReference type="GO" id="GO:0009277">
    <property type="term" value="C:fungal-type cell wall"/>
    <property type="evidence" value="ECO:0007669"/>
    <property type="project" value="UniProtKB-ARBA"/>
</dbReference>
<dbReference type="Pfam" id="PF00150">
    <property type="entry name" value="Cellulase"/>
    <property type="match status" value="1"/>
</dbReference>
<name>A0A061B5U2_CYBFA</name>
<sequence>MFALNTLLTLVVAATTTLAAPIASRGGAQMYKRGWDYENDKIRGVNIGGWLVLEPFITPSLFEAFGDNVPVDEYHYNQYLDPELAASRLHQHWSSWITEQDFESIAGAGLNMVRIPIGYWAFQLLDSDPYTQGQEAYLDQAIEWARKYNLKVWVDLHGAPGSQNGFDNSGLRDSYDFQNGDNQQITLNVLQYIFEKYGTSDYDDVIIGLELLNEPLGPALDMSKLDAFWDSAYWNLRNTGSVANAVIQDGFTQPGYFDDKFLLDTYWGVVIDHHHYQVFSEGELSRSIDEHIGVACQWGGESAVEYHWNLCGEWSAALTDCAKWLNGVGRGARYDASYSSSTYLGSCEGSQDITTWDDNKKSNYRRYIEAQLDAFEQRGGWIFWTWKTETTLEWDFQKLSYYGLFPSPLDSRTYPNQCNF</sequence>
<evidence type="ECO:0000256" key="6">
    <source>
        <dbReference type="ARBA" id="ARBA00023295"/>
    </source>
</evidence>
<dbReference type="InterPro" id="IPR050386">
    <property type="entry name" value="Glycosyl_hydrolase_5"/>
</dbReference>
<dbReference type="EMBL" id="LK052894">
    <property type="protein sequence ID" value="CDR42395.1"/>
    <property type="molecule type" value="Genomic_DNA"/>
</dbReference>
<evidence type="ECO:0000256" key="9">
    <source>
        <dbReference type="ARBA" id="ARBA00038929"/>
    </source>
</evidence>
<evidence type="ECO:0000256" key="4">
    <source>
        <dbReference type="ARBA" id="ARBA00022729"/>
    </source>
</evidence>
<dbReference type="InterPro" id="IPR001547">
    <property type="entry name" value="Glyco_hydro_5"/>
</dbReference>
<evidence type="ECO:0000259" key="12">
    <source>
        <dbReference type="Pfam" id="PF00150"/>
    </source>
</evidence>
<dbReference type="GO" id="GO:0009251">
    <property type="term" value="P:glucan catabolic process"/>
    <property type="evidence" value="ECO:0007669"/>
    <property type="project" value="TreeGrafter"/>
</dbReference>
<dbReference type="InterPro" id="IPR017853">
    <property type="entry name" value="GH"/>
</dbReference>
<evidence type="ECO:0000256" key="5">
    <source>
        <dbReference type="ARBA" id="ARBA00022801"/>
    </source>
</evidence>
<dbReference type="VEuPathDB" id="FungiDB:BON22_2673"/>
<reference evidence="13" key="1">
    <citation type="journal article" date="2014" name="Genome Announc.">
        <title>Genome sequence of the yeast Cyberlindnera fabianii (Hansenula fabianii).</title>
        <authorList>
            <person name="Freel K.C."/>
            <person name="Sarilar V."/>
            <person name="Neuveglise C."/>
            <person name="Devillers H."/>
            <person name="Friedrich A."/>
            <person name="Schacherer J."/>
        </authorList>
    </citation>
    <scope>NUCLEOTIDE SEQUENCE</scope>
    <source>
        <strain evidence="13">YJS4271</strain>
    </source>
</reference>
<keyword evidence="3" id="KW-0964">Secreted</keyword>
<keyword evidence="5 10" id="KW-0378">Hydrolase</keyword>